<protein>
    <submittedName>
        <fullName evidence="2">Uncharacterized protein</fullName>
    </submittedName>
</protein>
<comment type="caution">
    <text evidence="2">The sequence shown here is derived from an EMBL/GenBank/DDBJ whole genome shotgun (WGS) entry which is preliminary data.</text>
</comment>
<evidence type="ECO:0000256" key="1">
    <source>
        <dbReference type="SAM" id="Phobius"/>
    </source>
</evidence>
<evidence type="ECO:0000313" key="2">
    <source>
        <dbReference type="EMBL" id="MFB9898659.1"/>
    </source>
</evidence>
<proteinExistence type="predicted"/>
<keyword evidence="1" id="KW-0472">Membrane</keyword>
<dbReference type="RefSeq" id="WP_027952855.1">
    <property type="nucleotide sequence ID" value="NZ_JADU01000038.1"/>
</dbReference>
<reference evidence="2 3" key="1">
    <citation type="submission" date="2024-09" db="EMBL/GenBank/DDBJ databases">
        <authorList>
            <person name="Sun Q."/>
            <person name="Mori K."/>
        </authorList>
    </citation>
    <scope>NUCLEOTIDE SEQUENCE [LARGE SCALE GENOMIC DNA]</scope>
    <source>
        <strain evidence="2 3">ATCC 51272</strain>
    </source>
</reference>
<sequence>MITALFLIIAFFRRKRFLTEGTCWADRILYYFLNVPLTPIFGPMLFTWIMNARDGGSSDCVAPPPDFSGHFM</sequence>
<keyword evidence="3" id="KW-1185">Reference proteome</keyword>
<dbReference type="EMBL" id="JBHLZF010000002">
    <property type="protein sequence ID" value="MFB9898659.1"/>
    <property type="molecule type" value="Genomic_DNA"/>
</dbReference>
<feature type="transmembrane region" description="Helical" evidence="1">
    <location>
        <begin position="29"/>
        <end position="49"/>
    </location>
</feature>
<keyword evidence="1" id="KW-0812">Transmembrane</keyword>
<evidence type="ECO:0000313" key="3">
    <source>
        <dbReference type="Proteomes" id="UP001589688"/>
    </source>
</evidence>
<gene>
    <name evidence="2" type="ORF">ACFFK8_12890</name>
</gene>
<accession>A0ABV5ZQ31</accession>
<keyword evidence="1" id="KW-1133">Transmembrane helix</keyword>
<organism evidence="2 3">
    <name type="scientific">Hallella seregens ATCC 51272</name>
    <dbReference type="NCBI Taxonomy" id="1336250"/>
    <lineage>
        <taxon>Bacteria</taxon>
        <taxon>Pseudomonadati</taxon>
        <taxon>Bacteroidota</taxon>
        <taxon>Bacteroidia</taxon>
        <taxon>Bacteroidales</taxon>
        <taxon>Prevotellaceae</taxon>
        <taxon>Hallella</taxon>
    </lineage>
</organism>
<dbReference type="Proteomes" id="UP001589688">
    <property type="component" value="Unassembled WGS sequence"/>
</dbReference>
<name>A0ABV5ZQ31_9BACT</name>